<protein>
    <submittedName>
        <fullName evidence="1">Peptide chain release factor 1</fullName>
    </submittedName>
</protein>
<proteinExistence type="predicted"/>
<keyword evidence="2" id="KW-1185">Reference proteome</keyword>
<dbReference type="Proteomes" id="UP000594014">
    <property type="component" value="Chromosome"/>
</dbReference>
<dbReference type="EMBL" id="CP042469">
    <property type="protein sequence ID" value="QOX65094.1"/>
    <property type="molecule type" value="Genomic_DNA"/>
</dbReference>
<sequence>MYDKLDFIQEKYEELSLKVSDPEVINDQTVWQKHIKDMSEMEPIVNKYKEYKKTVDELKNTKEMLGEGGMDEELRELAKMELSELEERQEVLSNELQVLLLPKDPNDEKNVILEVRAGTGGEEAGLFGSDLLRMYMRYAERRGWKIEVMDINDTGIGGIKEAVILIKGRGAYSRLKYESGVHRVQRVPETESSGRIHTSAATVAVLPEIDDVEVDLNPNDVRVDVYRASGNGGQCVNTTDSAVRLTHIPTGLVVTCQDEKSQIKNKEKAFKVLRARLYDAKLQEQNKEISEARKSQVGSGDRSERIRTYNFPQGRVSDHRIGLTLYKLDYFLDGDLDEIIDGLITSDQAEKMKNF</sequence>
<evidence type="ECO:0000313" key="2">
    <source>
        <dbReference type="Proteomes" id="UP000594014"/>
    </source>
</evidence>
<name>A0ACD1AFL3_9FIRM</name>
<gene>
    <name evidence="1" type="primary">prfA</name>
    <name evidence="1" type="ORF">FRZ06_17955</name>
</gene>
<organism evidence="1 2">
    <name type="scientific">Anoxybacterium hadale</name>
    <dbReference type="NCBI Taxonomy" id="3408580"/>
    <lineage>
        <taxon>Bacteria</taxon>
        <taxon>Bacillati</taxon>
        <taxon>Bacillota</taxon>
        <taxon>Clostridia</taxon>
        <taxon>Peptostreptococcales</taxon>
        <taxon>Anaerovoracaceae</taxon>
        <taxon>Anoxybacterium</taxon>
    </lineage>
</organism>
<evidence type="ECO:0000313" key="1">
    <source>
        <dbReference type="EMBL" id="QOX65094.1"/>
    </source>
</evidence>
<reference evidence="1" key="1">
    <citation type="submission" date="2019-08" db="EMBL/GenBank/DDBJ databases">
        <title>Genome sequence of Clostridiales bacterium MT110.</title>
        <authorList>
            <person name="Cao J."/>
        </authorList>
    </citation>
    <scope>NUCLEOTIDE SEQUENCE</scope>
    <source>
        <strain evidence="1">MT110</strain>
    </source>
</reference>
<accession>A0ACD1AFL3</accession>